<evidence type="ECO:0000313" key="3">
    <source>
        <dbReference type="Proteomes" id="UP000053268"/>
    </source>
</evidence>
<keyword evidence="3" id="KW-1185">Reference proteome</keyword>
<name>A0A194Q514_PAPXU</name>
<proteinExistence type="predicted"/>
<accession>A0A194Q514</accession>
<dbReference type="Proteomes" id="UP000053268">
    <property type="component" value="Unassembled WGS sequence"/>
</dbReference>
<sequence length="104" mass="11430">MTSVRSQVSACLISMLLIVYGSFRSLNMEREARERAEREREATLLGGKPVPSCSHSSNVQTLNTMQALCFPLGSSVALLIMFFFFDSMQTLVAICTASMSIILS</sequence>
<protein>
    <submittedName>
        <fullName evidence="2">Signal peptide peptidase-like 3</fullName>
    </submittedName>
</protein>
<evidence type="ECO:0000256" key="1">
    <source>
        <dbReference type="SAM" id="Phobius"/>
    </source>
</evidence>
<dbReference type="GO" id="GO:0033619">
    <property type="term" value="P:membrane protein proteolysis"/>
    <property type="evidence" value="ECO:0007669"/>
    <property type="project" value="TreeGrafter"/>
</dbReference>
<dbReference type="GO" id="GO:0098554">
    <property type="term" value="C:cytoplasmic side of endoplasmic reticulum membrane"/>
    <property type="evidence" value="ECO:0007669"/>
    <property type="project" value="TreeGrafter"/>
</dbReference>
<gene>
    <name evidence="2" type="ORF">RR46_07467</name>
</gene>
<dbReference type="PANTHER" id="PTHR12174:SF22">
    <property type="entry name" value="SIGNAL PEPTIDE PEPTIDASE-LIKE 3"/>
    <property type="match status" value="1"/>
</dbReference>
<dbReference type="GO" id="GO:0006465">
    <property type="term" value="P:signal peptide processing"/>
    <property type="evidence" value="ECO:0007669"/>
    <property type="project" value="TreeGrafter"/>
</dbReference>
<dbReference type="InterPro" id="IPR007369">
    <property type="entry name" value="Peptidase_A22B_SPP"/>
</dbReference>
<evidence type="ECO:0000313" key="2">
    <source>
        <dbReference type="EMBL" id="KPJ00628.1"/>
    </source>
</evidence>
<dbReference type="Pfam" id="PF04258">
    <property type="entry name" value="Peptidase_A22B"/>
    <property type="match status" value="1"/>
</dbReference>
<reference evidence="2 3" key="1">
    <citation type="journal article" date="2015" name="Nat. Commun.">
        <title>Outbred genome sequencing and CRISPR/Cas9 gene editing in butterflies.</title>
        <authorList>
            <person name="Li X."/>
            <person name="Fan D."/>
            <person name="Zhang W."/>
            <person name="Liu G."/>
            <person name="Zhang L."/>
            <person name="Zhao L."/>
            <person name="Fang X."/>
            <person name="Chen L."/>
            <person name="Dong Y."/>
            <person name="Chen Y."/>
            <person name="Ding Y."/>
            <person name="Zhao R."/>
            <person name="Feng M."/>
            <person name="Zhu Y."/>
            <person name="Feng Y."/>
            <person name="Jiang X."/>
            <person name="Zhu D."/>
            <person name="Xiang H."/>
            <person name="Feng X."/>
            <person name="Li S."/>
            <person name="Wang J."/>
            <person name="Zhang G."/>
            <person name="Kronforst M.R."/>
            <person name="Wang W."/>
        </authorList>
    </citation>
    <scope>NUCLEOTIDE SEQUENCE [LARGE SCALE GENOMIC DNA]</scope>
    <source>
        <strain evidence="2">Ya'a_city_454_Px</strain>
        <tissue evidence="2">Whole body</tissue>
    </source>
</reference>
<dbReference type="GO" id="GO:0098553">
    <property type="term" value="C:lumenal side of endoplasmic reticulum membrane"/>
    <property type="evidence" value="ECO:0007669"/>
    <property type="project" value="TreeGrafter"/>
</dbReference>
<feature type="transmembrane region" description="Helical" evidence="1">
    <location>
        <begin position="67"/>
        <end position="85"/>
    </location>
</feature>
<dbReference type="GO" id="GO:0042500">
    <property type="term" value="F:aspartic endopeptidase activity, intramembrane cleaving"/>
    <property type="evidence" value="ECO:0007669"/>
    <property type="project" value="InterPro"/>
</dbReference>
<dbReference type="GO" id="GO:0030660">
    <property type="term" value="C:Golgi-associated vesicle membrane"/>
    <property type="evidence" value="ECO:0007669"/>
    <property type="project" value="TreeGrafter"/>
</dbReference>
<keyword evidence="1" id="KW-0472">Membrane</keyword>
<keyword evidence="1" id="KW-0812">Transmembrane</keyword>
<dbReference type="PANTHER" id="PTHR12174">
    <property type="entry name" value="SIGNAL PEPTIDE PEPTIDASE"/>
    <property type="match status" value="1"/>
</dbReference>
<dbReference type="STRING" id="66420.A0A194Q514"/>
<dbReference type="EMBL" id="KQ459460">
    <property type="protein sequence ID" value="KPJ00628.1"/>
    <property type="molecule type" value="Genomic_DNA"/>
</dbReference>
<dbReference type="AlphaFoldDB" id="A0A194Q514"/>
<feature type="transmembrane region" description="Helical" evidence="1">
    <location>
        <begin position="6"/>
        <end position="23"/>
    </location>
</feature>
<organism evidence="2 3">
    <name type="scientific">Papilio xuthus</name>
    <name type="common">Asian swallowtail butterfly</name>
    <dbReference type="NCBI Taxonomy" id="66420"/>
    <lineage>
        <taxon>Eukaryota</taxon>
        <taxon>Metazoa</taxon>
        <taxon>Ecdysozoa</taxon>
        <taxon>Arthropoda</taxon>
        <taxon>Hexapoda</taxon>
        <taxon>Insecta</taxon>
        <taxon>Pterygota</taxon>
        <taxon>Neoptera</taxon>
        <taxon>Endopterygota</taxon>
        <taxon>Lepidoptera</taxon>
        <taxon>Glossata</taxon>
        <taxon>Ditrysia</taxon>
        <taxon>Papilionoidea</taxon>
        <taxon>Papilionidae</taxon>
        <taxon>Papilioninae</taxon>
        <taxon>Papilio</taxon>
    </lineage>
</organism>
<keyword evidence="1" id="KW-1133">Transmembrane helix</keyword>